<dbReference type="Proteomes" id="UP000002564">
    <property type="component" value="Chromosome"/>
</dbReference>
<name>B4RPT1_NEIG2</name>
<reference evidence="2 3" key="1">
    <citation type="journal article" date="2008" name="J. Bacteriol.">
        <title>Complete genome sequence of Neisseria gonorrhoeae NCCP11945.</title>
        <authorList>
            <person name="Chung G.T."/>
            <person name="Yoo J.S."/>
            <person name="Oh H.B."/>
            <person name="Lee Y.S."/>
            <person name="Cha S.H."/>
            <person name="Kim S.J."/>
            <person name="Yoo C.K."/>
        </authorList>
    </citation>
    <scope>NUCLEOTIDE SEQUENCE [LARGE SCALE GENOMIC DNA]</scope>
    <source>
        <strain evidence="2 3">NCCP11945</strain>
    </source>
</reference>
<feature type="region of interest" description="Disordered" evidence="1">
    <location>
        <begin position="1"/>
        <end position="25"/>
    </location>
</feature>
<dbReference type="EMBL" id="CP001050">
    <property type="protein sequence ID" value="ACF30958.1"/>
    <property type="molecule type" value="Genomic_DNA"/>
</dbReference>
<proteinExistence type="predicted"/>
<dbReference type="HOGENOM" id="CLU_2106342_0_0_4"/>
<evidence type="ECO:0000313" key="3">
    <source>
        <dbReference type="Proteomes" id="UP000002564"/>
    </source>
</evidence>
<gene>
    <name evidence="2" type="ordered locus">NGK_2354</name>
</gene>
<organism evidence="2 3">
    <name type="scientific">Neisseria gonorrhoeae (strain NCCP11945)</name>
    <dbReference type="NCBI Taxonomy" id="521006"/>
    <lineage>
        <taxon>Bacteria</taxon>
        <taxon>Pseudomonadati</taxon>
        <taxon>Pseudomonadota</taxon>
        <taxon>Betaproteobacteria</taxon>
        <taxon>Neisseriales</taxon>
        <taxon>Neisseriaceae</taxon>
        <taxon>Neisseria</taxon>
    </lineage>
</organism>
<evidence type="ECO:0000256" key="1">
    <source>
        <dbReference type="SAM" id="MobiDB-lite"/>
    </source>
</evidence>
<evidence type="ECO:0000313" key="2">
    <source>
        <dbReference type="EMBL" id="ACF30958.1"/>
    </source>
</evidence>
<protein>
    <submittedName>
        <fullName evidence="2">Uncharacterized protein</fullName>
    </submittedName>
</protein>
<dbReference type="KEGG" id="ngk:NGK_2354"/>
<accession>B4RPT1</accession>
<sequence length="115" mass="13180">MEANKMPSEAPSFRRHIHKGASAGGEEEGLLEAAQRLAEIKNLIRQRHDEFPQKNPAESIDCFPLRAYSSVLRRCRSGEELKSIARNVGNIERYLRQAEGILYNFATLFNKTDYR</sequence>
<dbReference type="AlphaFoldDB" id="B4RPT1"/>